<dbReference type="Pfam" id="PF05016">
    <property type="entry name" value="ParE_toxin"/>
    <property type="match status" value="1"/>
</dbReference>
<dbReference type="Proteomes" id="UP000590740">
    <property type="component" value="Unassembled WGS sequence"/>
</dbReference>
<reference evidence="2 3" key="1">
    <citation type="submission" date="2020-08" db="EMBL/GenBank/DDBJ databases">
        <title>Genomic Encyclopedia of Type Strains, Phase IV (KMG-IV): sequencing the most valuable type-strain genomes for metagenomic binning, comparative biology and taxonomic classification.</title>
        <authorList>
            <person name="Goeker M."/>
        </authorList>
    </citation>
    <scope>NUCLEOTIDE SEQUENCE [LARGE SCALE GENOMIC DNA]</scope>
    <source>
        <strain evidence="2 3">DSM 12252</strain>
    </source>
</reference>
<evidence type="ECO:0000313" key="2">
    <source>
        <dbReference type="EMBL" id="MBB5033866.1"/>
    </source>
</evidence>
<dbReference type="InterPro" id="IPR007712">
    <property type="entry name" value="RelE/ParE_toxin"/>
</dbReference>
<dbReference type="Gene3D" id="3.30.2310.20">
    <property type="entry name" value="RelE-like"/>
    <property type="match status" value="1"/>
</dbReference>
<dbReference type="AlphaFoldDB" id="A0A7W7YCW9"/>
<organism evidence="2 3">
    <name type="scientific">Prosthecobacter vanneervenii</name>
    <dbReference type="NCBI Taxonomy" id="48466"/>
    <lineage>
        <taxon>Bacteria</taxon>
        <taxon>Pseudomonadati</taxon>
        <taxon>Verrucomicrobiota</taxon>
        <taxon>Verrucomicrobiia</taxon>
        <taxon>Verrucomicrobiales</taxon>
        <taxon>Verrucomicrobiaceae</taxon>
        <taxon>Prosthecobacter</taxon>
    </lineage>
</organism>
<dbReference type="InterPro" id="IPR035093">
    <property type="entry name" value="RelE/ParE_toxin_dom_sf"/>
</dbReference>
<sequence>MKSQPVEFLEPVEHDLRYVREFYDSWKLNGAEDFQERFRECVSWIEWNPVMFPRQYRVFRRAIIRRSYFAAYYVIEPGVTTIVAVLDMRREPQSIQRLLKGRKP</sequence>
<proteinExistence type="predicted"/>
<protein>
    <recommendedName>
        <fullName evidence="4">Type II toxin-antitoxin system RelE/ParE family toxin</fullName>
    </recommendedName>
</protein>
<evidence type="ECO:0000256" key="1">
    <source>
        <dbReference type="ARBA" id="ARBA00022649"/>
    </source>
</evidence>
<evidence type="ECO:0008006" key="4">
    <source>
        <dbReference type="Google" id="ProtNLM"/>
    </source>
</evidence>
<gene>
    <name evidence="2" type="ORF">HNQ65_003456</name>
</gene>
<accession>A0A7W7YCW9</accession>
<keyword evidence="1" id="KW-1277">Toxin-antitoxin system</keyword>
<evidence type="ECO:0000313" key="3">
    <source>
        <dbReference type="Proteomes" id="UP000590740"/>
    </source>
</evidence>
<dbReference type="RefSeq" id="WP_184341092.1">
    <property type="nucleotide sequence ID" value="NZ_JACHIG010000007.1"/>
</dbReference>
<comment type="caution">
    <text evidence="2">The sequence shown here is derived from an EMBL/GenBank/DDBJ whole genome shotgun (WGS) entry which is preliminary data.</text>
</comment>
<name>A0A7W7YCW9_9BACT</name>
<dbReference type="EMBL" id="JACHIG010000007">
    <property type="protein sequence ID" value="MBB5033866.1"/>
    <property type="molecule type" value="Genomic_DNA"/>
</dbReference>
<keyword evidence="3" id="KW-1185">Reference proteome</keyword>